<dbReference type="PANTHER" id="PTHR10783">
    <property type="entry name" value="XENOTROPIC AND POLYTROPIC RETROVIRUS RECEPTOR 1-RELATED"/>
    <property type="match status" value="1"/>
</dbReference>
<dbReference type="PROSITE" id="PS51380">
    <property type="entry name" value="EXS"/>
    <property type="match status" value="1"/>
</dbReference>
<feature type="transmembrane region" description="Helical" evidence="6">
    <location>
        <begin position="104"/>
        <end position="125"/>
    </location>
</feature>
<dbReference type="Pfam" id="PF03124">
    <property type="entry name" value="EXS"/>
    <property type="match status" value="1"/>
</dbReference>
<dbReference type="InterPro" id="IPR004342">
    <property type="entry name" value="EXS_C"/>
</dbReference>
<keyword evidence="2 6" id="KW-0812">Transmembrane</keyword>
<accession>A0A550CX89</accession>
<proteinExistence type="predicted"/>
<keyword evidence="4 6" id="KW-0472">Membrane</keyword>
<evidence type="ECO:0000256" key="4">
    <source>
        <dbReference type="ARBA" id="ARBA00023136"/>
    </source>
</evidence>
<evidence type="ECO:0000313" key="9">
    <source>
        <dbReference type="Proteomes" id="UP000320762"/>
    </source>
</evidence>
<dbReference type="GO" id="GO:0005737">
    <property type="term" value="C:cytoplasm"/>
    <property type="evidence" value="ECO:0007669"/>
    <property type="project" value="TreeGrafter"/>
</dbReference>
<feature type="domain" description="EXS" evidence="7">
    <location>
        <begin position="194"/>
        <end position="479"/>
    </location>
</feature>
<comment type="caution">
    <text evidence="8">The sequence shown here is derived from an EMBL/GenBank/DDBJ whole genome shotgun (WGS) entry which is preliminary data.</text>
</comment>
<sequence length="517" mass="58256">MDVDIDGWTRAFPLPFRALLLVGVGVLAWATNLHGLHRLRIDAAAALDLRTPTPLPAAHDHLPPHALYAPVYRLFASYASWCFVCWLAFYALSRGDPVRVDVYGWIPAFCALGVVLALFAPANILERNERERFVRALRRTIFPPAPKYHNAPRIHFSDVVLADILTSFAKVFVDVYFCICQLLAPGGSLLFIPAQSGWTRWIAPSIMSIPYIIRFRQCLVEYAGDTSHAKPLYNAFKYFSSFPVLFLSAAQPLIAASEKGREIEHETWHGEHLLFRLWLLAAVFNSLYSYWWDVTNDWGFALLKPSPPPDPTSRLPRRLVLPHLHSGVPLIDSDGRSRSPEDHRHYGHARTPSAGHRRTQSIPAAAAAWLTPRLRPTLLLPQPQLTYGALLFVNLVLRLSWSAKLSPHLHRALDGGTHTRFGDALGMGLWVLELAEIVRRWLWVFVRVEWELVRRGDSPSGGSVREDPGLLEAEEYGESALDRLRVEGPELRHSARDDEGSTESSEFELVPAPRKPL</sequence>
<evidence type="ECO:0000256" key="2">
    <source>
        <dbReference type="ARBA" id="ARBA00022692"/>
    </source>
</evidence>
<keyword evidence="9" id="KW-1185">Reference proteome</keyword>
<evidence type="ECO:0000259" key="7">
    <source>
        <dbReference type="PROSITE" id="PS51380"/>
    </source>
</evidence>
<feature type="transmembrane region" description="Helical" evidence="6">
    <location>
        <begin position="71"/>
        <end position="92"/>
    </location>
</feature>
<feature type="transmembrane region" description="Helical" evidence="6">
    <location>
        <begin position="12"/>
        <end position="30"/>
    </location>
</feature>
<evidence type="ECO:0000313" key="8">
    <source>
        <dbReference type="EMBL" id="TRM69383.1"/>
    </source>
</evidence>
<dbReference type="AlphaFoldDB" id="A0A550CX89"/>
<evidence type="ECO:0000256" key="3">
    <source>
        <dbReference type="ARBA" id="ARBA00022989"/>
    </source>
</evidence>
<protein>
    <submittedName>
        <fullName evidence="8">EXS family-domain-containing protein</fullName>
    </submittedName>
</protein>
<dbReference type="EMBL" id="VDMD01000001">
    <property type="protein sequence ID" value="TRM69383.1"/>
    <property type="molecule type" value="Genomic_DNA"/>
</dbReference>
<feature type="region of interest" description="Disordered" evidence="5">
    <location>
        <begin position="491"/>
        <end position="517"/>
    </location>
</feature>
<evidence type="ECO:0000256" key="5">
    <source>
        <dbReference type="SAM" id="MobiDB-lite"/>
    </source>
</evidence>
<dbReference type="Proteomes" id="UP000320762">
    <property type="component" value="Unassembled WGS sequence"/>
</dbReference>
<reference evidence="8 9" key="1">
    <citation type="journal article" date="2019" name="New Phytol.">
        <title>Comparative genomics reveals unique wood-decay strategies and fruiting body development in the Schizophyllaceae.</title>
        <authorList>
            <person name="Almasi E."/>
            <person name="Sahu N."/>
            <person name="Krizsan K."/>
            <person name="Balint B."/>
            <person name="Kovacs G.M."/>
            <person name="Kiss B."/>
            <person name="Cseklye J."/>
            <person name="Drula E."/>
            <person name="Henrissat B."/>
            <person name="Nagy I."/>
            <person name="Chovatia M."/>
            <person name="Adam C."/>
            <person name="LaButti K."/>
            <person name="Lipzen A."/>
            <person name="Riley R."/>
            <person name="Grigoriev I.V."/>
            <person name="Nagy L.G."/>
        </authorList>
    </citation>
    <scope>NUCLEOTIDE SEQUENCE [LARGE SCALE GENOMIC DNA]</scope>
    <source>
        <strain evidence="8 9">NL-1724</strain>
    </source>
</reference>
<name>A0A550CX89_9AGAR</name>
<evidence type="ECO:0000256" key="1">
    <source>
        <dbReference type="ARBA" id="ARBA00004141"/>
    </source>
</evidence>
<dbReference type="GO" id="GO:0016020">
    <property type="term" value="C:membrane"/>
    <property type="evidence" value="ECO:0007669"/>
    <property type="project" value="UniProtKB-SubCell"/>
</dbReference>
<feature type="compositionally biased region" description="Basic and acidic residues" evidence="5">
    <location>
        <begin position="333"/>
        <end position="344"/>
    </location>
</feature>
<feature type="region of interest" description="Disordered" evidence="5">
    <location>
        <begin position="456"/>
        <end position="477"/>
    </location>
</feature>
<evidence type="ECO:0000256" key="6">
    <source>
        <dbReference type="SAM" id="Phobius"/>
    </source>
</evidence>
<dbReference type="OrthoDB" id="2159384at2759"/>
<feature type="region of interest" description="Disordered" evidence="5">
    <location>
        <begin position="332"/>
        <end position="357"/>
    </location>
</feature>
<comment type="subcellular location">
    <subcellularLocation>
        <location evidence="1">Membrane</location>
        <topology evidence="1">Multi-pass membrane protein</topology>
    </subcellularLocation>
</comment>
<organism evidence="8 9">
    <name type="scientific">Schizophyllum amplum</name>
    <dbReference type="NCBI Taxonomy" id="97359"/>
    <lineage>
        <taxon>Eukaryota</taxon>
        <taxon>Fungi</taxon>
        <taxon>Dikarya</taxon>
        <taxon>Basidiomycota</taxon>
        <taxon>Agaricomycotina</taxon>
        <taxon>Agaricomycetes</taxon>
        <taxon>Agaricomycetidae</taxon>
        <taxon>Agaricales</taxon>
        <taxon>Schizophyllaceae</taxon>
        <taxon>Schizophyllum</taxon>
    </lineage>
</organism>
<dbReference type="PANTHER" id="PTHR10783:SF46">
    <property type="entry name" value="PROTEIN ERD1 HOMOLOG 2"/>
    <property type="match status" value="1"/>
</dbReference>
<dbReference type="STRING" id="97359.A0A550CX89"/>
<keyword evidence="3 6" id="KW-1133">Transmembrane helix</keyword>
<gene>
    <name evidence="8" type="ORF">BD626DRAFT_392254</name>
</gene>